<dbReference type="AlphaFoldDB" id="U5DC17"/>
<keyword evidence="6" id="KW-1185">Reference proteome</keyword>
<name>U5DC17_AMBTC</name>
<dbReference type="STRING" id="13333.U5DC17"/>
<evidence type="ECO:0000256" key="1">
    <source>
        <dbReference type="ARBA" id="ARBA00023002"/>
    </source>
</evidence>
<dbReference type="PANTHER" id="PTHR42938:SF25">
    <property type="entry name" value="D-ISOMER SPECIFIC 2-HYDROXYACID DEHYDROGENASE FAMILY PROTEIN"/>
    <property type="match status" value="1"/>
</dbReference>
<evidence type="ECO:0000259" key="4">
    <source>
        <dbReference type="Pfam" id="PF02826"/>
    </source>
</evidence>
<dbReference type="EMBL" id="KI392062">
    <property type="protein sequence ID" value="ERN20039.1"/>
    <property type="molecule type" value="Genomic_DNA"/>
</dbReference>
<comment type="similarity">
    <text evidence="2">Belongs to the D-isomer specific 2-hydroxyacid dehydrogenase family.</text>
</comment>
<dbReference type="OMA" id="HIAYFTQ"/>
<proteinExistence type="inferred from homology"/>
<organism evidence="5 6">
    <name type="scientific">Amborella trichopoda</name>
    <dbReference type="NCBI Taxonomy" id="13333"/>
    <lineage>
        <taxon>Eukaryota</taxon>
        <taxon>Viridiplantae</taxon>
        <taxon>Streptophyta</taxon>
        <taxon>Embryophyta</taxon>
        <taxon>Tracheophyta</taxon>
        <taxon>Spermatophyta</taxon>
        <taxon>Magnoliopsida</taxon>
        <taxon>Amborellales</taxon>
        <taxon>Amborellaceae</taxon>
        <taxon>Amborella</taxon>
    </lineage>
</organism>
<dbReference type="InterPro" id="IPR006139">
    <property type="entry name" value="D-isomer_2_OHA_DH_cat_dom"/>
</dbReference>
<accession>U5DC17</accession>
<dbReference type="InterPro" id="IPR006140">
    <property type="entry name" value="D-isomer_DH_NAD-bd"/>
</dbReference>
<sequence length="340" mass="37285">MEGNAITKILFCGYVFPSGVQFTRENLQKYPFIQVDEVETDDVPNVIGDYHICIPRMQRLDSEVISRAKQMKLILQYGVGLEGVDIDAATRAGIRVGRIPGHMTGNSYSCAEHAIYLVLGLLRKQKLMDIAVQERKLGWPLGETLFGKAVFILGYGNIGVHLAARLKPFGVKILATKRSWSSVSQDSRTHEGLEANEKFNDALVDKKGDMGSIYDFAREADIVIACIGLNKDTAGIVNHKFLSSMRKGALLVNVARGGVLDYESVKYHLESGHLGGMAFDVAWTEPFDPEDPILKFPNVLITPHVAGVTECSYGTMGKIVAECALQFHAGDPLTGIEIVN</sequence>
<dbReference type="eggNOG" id="KOG0069">
    <property type="taxonomic scope" value="Eukaryota"/>
</dbReference>
<dbReference type="Gramene" id="ERN20039">
    <property type="protein sequence ID" value="ERN20039"/>
    <property type="gene ID" value="AMTR_s00071p00182560"/>
</dbReference>
<dbReference type="InterPro" id="IPR029753">
    <property type="entry name" value="D-isomer_DH_CS"/>
</dbReference>
<evidence type="ECO:0000313" key="6">
    <source>
        <dbReference type="Proteomes" id="UP000017836"/>
    </source>
</evidence>
<dbReference type="Pfam" id="PF00389">
    <property type="entry name" value="2-Hacid_dh"/>
    <property type="match status" value="1"/>
</dbReference>
<gene>
    <name evidence="5" type="ORF">AMTR_s00071p00182560</name>
</gene>
<dbReference type="PROSITE" id="PS00671">
    <property type="entry name" value="D_2_HYDROXYACID_DH_3"/>
    <property type="match status" value="1"/>
</dbReference>
<dbReference type="Gene3D" id="3.40.50.720">
    <property type="entry name" value="NAD(P)-binding Rossmann-like Domain"/>
    <property type="match status" value="2"/>
</dbReference>
<reference evidence="6" key="1">
    <citation type="journal article" date="2013" name="Science">
        <title>The Amborella genome and the evolution of flowering plants.</title>
        <authorList>
            <consortium name="Amborella Genome Project"/>
        </authorList>
    </citation>
    <scope>NUCLEOTIDE SEQUENCE [LARGE SCALE GENOMIC DNA]</scope>
</reference>
<evidence type="ECO:0000259" key="3">
    <source>
        <dbReference type="Pfam" id="PF00389"/>
    </source>
</evidence>
<protein>
    <recommendedName>
        <fullName evidence="7">D-isomer specific 2-hydroxyacid dehydrogenase NAD-binding domain-containing protein</fullName>
    </recommendedName>
</protein>
<dbReference type="SUPFAM" id="SSF52283">
    <property type="entry name" value="Formate/glycerate dehydrogenase catalytic domain-like"/>
    <property type="match status" value="1"/>
</dbReference>
<dbReference type="CDD" id="cd12175">
    <property type="entry name" value="2-Hacid_dh_11"/>
    <property type="match status" value="1"/>
</dbReference>
<feature type="domain" description="D-isomer specific 2-hydroxyacid dehydrogenase catalytic" evidence="3">
    <location>
        <begin position="17"/>
        <end position="334"/>
    </location>
</feature>
<keyword evidence="1 2" id="KW-0560">Oxidoreductase</keyword>
<evidence type="ECO:0000256" key="2">
    <source>
        <dbReference type="RuleBase" id="RU003719"/>
    </source>
</evidence>
<dbReference type="KEGG" id="atr:18448449"/>
<dbReference type="Pfam" id="PF02826">
    <property type="entry name" value="2-Hacid_dh_C"/>
    <property type="match status" value="1"/>
</dbReference>
<evidence type="ECO:0008006" key="7">
    <source>
        <dbReference type="Google" id="ProtNLM"/>
    </source>
</evidence>
<dbReference type="Proteomes" id="UP000017836">
    <property type="component" value="Unassembled WGS sequence"/>
</dbReference>
<evidence type="ECO:0000313" key="5">
    <source>
        <dbReference type="EMBL" id="ERN20039.1"/>
    </source>
</evidence>
<dbReference type="OrthoDB" id="9991913at2759"/>
<dbReference type="FunFam" id="3.40.50.720:FF:000291">
    <property type="entry name" value="Phosphoglycerate dehydrogenase, putative, 33424-31403"/>
    <property type="match status" value="1"/>
</dbReference>
<dbReference type="PANTHER" id="PTHR42938">
    <property type="entry name" value="FORMATE DEHYDROGENASE 1"/>
    <property type="match status" value="1"/>
</dbReference>
<dbReference type="HOGENOM" id="CLU_019796_1_3_1"/>
<feature type="domain" description="D-isomer specific 2-hydroxyacid dehydrogenase NAD-binding" evidence="4">
    <location>
        <begin position="116"/>
        <end position="306"/>
    </location>
</feature>
<dbReference type="SUPFAM" id="SSF51735">
    <property type="entry name" value="NAD(P)-binding Rossmann-fold domains"/>
    <property type="match status" value="1"/>
</dbReference>
<dbReference type="GO" id="GO:0051287">
    <property type="term" value="F:NAD binding"/>
    <property type="evidence" value="ECO:0007669"/>
    <property type="project" value="InterPro"/>
</dbReference>
<dbReference type="GO" id="GO:0004617">
    <property type="term" value="F:phosphoglycerate dehydrogenase activity"/>
    <property type="evidence" value="ECO:0000318"/>
    <property type="project" value="GO_Central"/>
</dbReference>
<dbReference type="InterPro" id="IPR036291">
    <property type="entry name" value="NAD(P)-bd_dom_sf"/>
</dbReference>